<dbReference type="STRING" id="454.Lisr_2298"/>
<proteinExistence type="predicted"/>
<keyword evidence="2" id="KW-0378">Hydrolase</keyword>
<dbReference type="Pfam" id="PF04909">
    <property type="entry name" value="Amidohydro_2"/>
    <property type="match status" value="1"/>
</dbReference>
<dbReference type="GO" id="GO:0016787">
    <property type="term" value="F:hydrolase activity"/>
    <property type="evidence" value="ECO:0007669"/>
    <property type="project" value="UniProtKB-KW"/>
</dbReference>
<dbReference type="InterPro" id="IPR006680">
    <property type="entry name" value="Amidohydro-rel"/>
</dbReference>
<dbReference type="OrthoDB" id="9787654at2"/>
<dbReference type="SUPFAM" id="SSF51556">
    <property type="entry name" value="Metallo-dependent hydrolases"/>
    <property type="match status" value="1"/>
</dbReference>
<dbReference type="AlphaFoldDB" id="A0A0W0V5H9"/>
<evidence type="ECO:0000313" key="3">
    <source>
        <dbReference type="Proteomes" id="UP000054761"/>
    </source>
</evidence>
<dbReference type="RefSeq" id="WP_065236020.1">
    <property type="nucleotide sequence ID" value="NZ_CAAAJA010000034.1"/>
</dbReference>
<gene>
    <name evidence="2" type="ORF">Lisr_2298</name>
</gene>
<evidence type="ECO:0000313" key="2">
    <source>
        <dbReference type="EMBL" id="KTD14953.1"/>
    </source>
</evidence>
<dbReference type="EMBL" id="LNYH01000147">
    <property type="protein sequence ID" value="KTD14953.1"/>
    <property type="molecule type" value="Genomic_DNA"/>
</dbReference>
<reference evidence="2 3" key="1">
    <citation type="submission" date="2015-11" db="EMBL/GenBank/DDBJ databases">
        <title>Genomic analysis of 38 Legionella species identifies large and diverse effector repertoires.</title>
        <authorList>
            <person name="Burstein D."/>
            <person name="Amaro F."/>
            <person name="Zusman T."/>
            <person name="Lifshitz Z."/>
            <person name="Cohen O."/>
            <person name="Gilbert J.A."/>
            <person name="Pupko T."/>
            <person name="Shuman H.A."/>
            <person name="Segal G."/>
        </authorList>
    </citation>
    <scope>NUCLEOTIDE SEQUENCE [LARGE SCALE GENOMIC DNA]</scope>
    <source>
        <strain evidence="2 3">Bercovier 4</strain>
    </source>
</reference>
<name>A0A0W0V5H9_9GAMM</name>
<organism evidence="2 3">
    <name type="scientific">Legionella israelensis</name>
    <dbReference type="NCBI Taxonomy" id="454"/>
    <lineage>
        <taxon>Bacteria</taxon>
        <taxon>Pseudomonadati</taxon>
        <taxon>Pseudomonadota</taxon>
        <taxon>Gammaproteobacteria</taxon>
        <taxon>Legionellales</taxon>
        <taxon>Legionellaceae</taxon>
        <taxon>Legionella</taxon>
    </lineage>
</organism>
<accession>A0A0W0V5H9</accession>
<comment type="caution">
    <text evidence="2">The sequence shown here is derived from an EMBL/GenBank/DDBJ whole genome shotgun (WGS) entry which is preliminary data.</text>
</comment>
<keyword evidence="3" id="KW-1185">Reference proteome</keyword>
<dbReference type="InterPro" id="IPR032466">
    <property type="entry name" value="Metal_Hydrolase"/>
</dbReference>
<feature type="domain" description="Amidohydrolase-related" evidence="1">
    <location>
        <begin position="4"/>
        <end position="246"/>
    </location>
</feature>
<sequence>MLFDAHFHIIDQRFPLKINHDFLPKPFSFHDYQSRMKPYLLIGGTLVAGSFQEGYQEFLIDFLSHQAKNHVGITTLSDETSDKDILALDEKGIKGIRFNLYRSMAQSPEKLVRFSRRIFDLVGWHVELYVQNSRLVELEKYIRQMPKVSIDHLGLTREGLGRLYRLVEKGVRVKATGFMRVDFEVLDALKKINDICPQALMFGTDLPGTRASRPFNASDLNLITTHFNESECRNILAQNALEFYRIKPASLSEKASSPASSSNKRACWPIK</sequence>
<dbReference type="InterPro" id="IPR052358">
    <property type="entry name" value="Aro_Compnd_Degr_Hydrolases"/>
</dbReference>
<dbReference type="Proteomes" id="UP000054761">
    <property type="component" value="Unassembled WGS sequence"/>
</dbReference>
<dbReference type="PANTHER" id="PTHR35563:SF2">
    <property type="entry name" value="BARREL METAL-DEPENDENT HYDROLASE, PUTATIVE (AFU_ORTHOLOGUE AFUA_1G16240)-RELATED"/>
    <property type="match status" value="1"/>
</dbReference>
<dbReference type="PANTHER" id="PTHR35563">
    <property type="entry name" value="BARREL METAL-DEPENDENT HYDROLASE, PUTATIVE (AFU_ORTHOLOGUE AFUA_1G16240)-RELATED"/>
    <property type="match status" value="1"/>
</dbReference>
<dbReference type="Gene3D" id="3.20.20.140">
    <property type="entry name" value="Metal-dependent hydrolases"/>
    <property type="match status" value="1"/>
</dbReference>
<evidence type="ECO:0000259" key="1">
    <source>
        <dbReference type="Pfam" id="PF04909"/>
    </source>
</evidence>
<protein>
    <submittedName>
        <fullName evidence="2">(2-pyrone-4,6-)dicarboxylic acid hydrolase</fullName>
    </submittedName>
</protein>